<organism evidence="3 4">
    <name type="scientific">Panaeolus cyanescens</name>
    <dbReference type="NCBI Taxonomy" id="181874"/>
    <lineage>
        <taxon>Eukaryota</taxon>
        <taxon>Fungi</taxon>
        <taxon>Dikarya</taxon>
        <taxon>Basidiomycota</taxon>
        <taxon>Agaricomycotina</taxon>
        <taxon>Agaricomycetes</taxon>
        <taxon>Agaricomycetidae</taxon>
        <taxon>Agaricales</taxon>
        <taxon>Agaricineae</taxon>
        <taxon>Galeropsidaceae</taxon>
        <taxon>Panaeolus</taxon>
    </lineage>
</organism>
<dbReference type="SUPFAM" id="SSF52540">
    <property type="entry name" value="P-loop containing nucleoside triphosphate hydrolases"/>
    <property type="match status" value="1"/>
</dbReference>
<evidence type="ECO:0000259" key="2">
    <source>
        <dbReference type="Pfam" id="PF01926"/>
    </source>
</evidence>
<dbReference type="InterPro" id="IPR006073">
    <property type="entry name" value="GTP-bd"/>
</dbReference>
<proteinExistence type="predicted"/>
<dbReference type="InterPro" id="IPR027417">
    <property type="entry name" value="P-loop_NTPase"/>
</dbReference>
<evidence type="ECO:0000313" key="3">
    <source>
        <dbReference type="EMBL" id="PPQ71317.1"/>
    </source>
</evidence>
<dbReference type="AlphaFoldDB" id="A0A409VYI9"/>
<evidence type="ECO:0000313" key="4">
    <source>
        <dbReference type="Proteomes" id="UP000284842"/>
    </source>
</evidence>
<dbReference type="EMBL" id="NHTK01005920">
    <property type="protein sequence ID" value="PPQ71317.1"/>
    <property type="molecule type" value="Genomic_DNA"/>
</dbReference>
<dbReference type="OrthoDB" id="2611327at2759"/>
<sequence length="403" mass="45856">MDTTYEMIDVIGPPSVKLVPEREIPIANCVVFLLLGPTGSGKSSFIEALANESLGISKDQLEGYTQELTVYRLHSLKQKEHPDNPILVIDTPGFADSRFPESKTLRLVLELIRIVSSQSKLYFAQILYFDRITDPRMAGSKGKLLDIFKAITGNNTGKTISIVTTMWDHLWREDQVKNAERRLDDLRTIYYKDFVEDGARVVQFLNTYESALKIVDDGLVNFSDTYFAFEAVAKRNQSMASTEFGHYLHKNLLDRKLALLQRLTALQDDLANATYMKANPDIEKILQHHSKELRYDLSVVEKELTQFPDQPPDKVLQLYSKPRALSHDAALTLALHPTSTVKMILPQERQRDEVSADQRARGLIAEPSRSQSAPPERRRRSINDFFSRTAQQVKNVFSPKNSK</sequence>
<feature type="compositionally biased region" description="Basic and acidic residues" evidence="1">
    <location>
        <begin position="348"/>
        <end position="360"/>
    </location>
</feature>
<feature type="region of interest" description="Disordered" evidence="1">
    <location>
        <begin position="347"/>
        <end position="383"/>
    </location>
</feature>
<dbReference type="InParanoid" id="A0A409VYI9"/>
<evidence type="ECO:0000256" key="1">
    <source>
        <dbReference type="SAM" id="MobiDB-lite"/>
    </source>
</evidence>
<keyword evidence="4" id="KW-1185">Reference proteome</keyword>
<comment type="caution">
    <text evidence="3">The sequence shown here is derived from an EMBL/GenBank/DDBJ whole genome shotgun (WGS) entry which is preliminary data.</text>
</comment>
<name>A0A409VYI9_9AGAR</name>
<dbReference type="STRING" id="181874.A0A409VYI9"/>
<feature type="domain" description="G" evidence="2">
    <location>
        <begin position="33"/>
        <end position="96"/>
    </location>
</feature>
<dbReference type="Proteomes" id="UP000284842">
    <property type="component" value="Unassembled WGS sequence"/>
</dbReference>
<dbReference type="Gene3D" id="3.40.50.300">
    <property type="entry name" value="P-loop containing nucleotide triphosphate hydrolases"/>
    <property type="match status" value="1"/>
</dbReference>
<dbReference type="GO" id="GO:0005525">
    <property type="term" value="F:GTP binding"/>
    <property type="evidence" value="ECO:0007669"/>
    <property type="project" value="InterPro"/>
</dbReference>
<protein>
    <recommendedName>
        <fullName evidence="2">G domain-containing protein</fullName>
    </recommendedName>
</protein>
<accession>A0A409VYI9</accession>
<gene>
    <name evidence="3" type="ORF">CVT24_012043</name>
</gene>
<dbReference type="CDD" id="cd00882">
    <property type="entry name" value="Ras_like_GTPase"/>
    <property type="match status" value="1"/>
</dbReference>
<reference evidence="3 4" key="1">
    <citation type="journal article" date="2018" name="Evol. Lett.">
        <title>Horizontal gene cluster transfer increased hallucinogenic mushroom diversity.</title>
        <authorList>
            <person name="Reynolds H.T."/>
            <person name="Vijayakumar V."/>
            <person name="Gluck-Thaler E."/>
            <person name="Korotkin H.B."/>
            <person name="Matheny P.B."/>
            <person name="Slot J.C."/>
        </authorList>
    </citation>
    <scope>NUCLEOTIDE SEQUENCE [LARGE SCALE GENOMIC DNA]</scope>
    <source>
        <strain evidence="3 4">2629</strain>
    </source>
</reference>
<dbReference type="Pfam" id="PF01926">
    <property type="entry name" value="MMR_HSR1"/>
    <property type="match status" value="1"/>
</dbReference>